<gene>
    <name evidence="1" type="ORF">CHH67_21265</name>
</gene>
<reference evidence="1 2" key="1">
    <citation type="submission" date="2017-07" db="EMBL/GenBank/DDBJ databases">
        <title>Isolation and whole genome analysis of endospore-forming bacteria from heroin.</title>
        <authorList>
            <person name="Kalinowski J."/>
            <person name="Ahrens B."/>
            <person name="Al-Dilaimi A."/>
            <person name="Winkler A."/>
            <person name="Wibberg D."/>
            <person name="Schleenbecker U."/>
            <person name="Ruckert C."/>
            <person name="Wolfel R."/>
            <person name="Grass G."/>
        </authorList>
    </citation>
    <scope>NUCLEOTIDE SEQUENCE [LARGE SCALE GENOMIC DNA]</scope>
    <source>
        <strain evidence="1 2">7537-G1</strain>
    </source>
</reference>
<name>A0A268EI84_9BACL</name>
<proteinExistence type="predicted"/>
<dbReference type="EMBL" id="NPBY01000074">
    <property type="protein sequence ID" value="PAD72840.1"/>
    <property type="molecule type" value="Genomic_DNA"/>
</dbReference>
<comment type="caution">
    <text evidence="1">The sequence shown here is derived from an EMBL/GenBank/DDBJ whole genome shotgun (WGS) entry which is preliminary data.</text>
</comment>
<evidence type="ECO:0000313" key="2">
    <source>
        <dbReference type="Proteomes" id="UP000215596"/>
    </source>
</evidence>
<dbReference type="Proteomes" id="UP000215596">
    <property type="component" value="Unassembled WGS sequence"/>
</dbReference>
<sequence length="204" mass="23866">MREISITKLYSSLVGNYYGDMSVKILCALIDQRIEMKLPSRQLRMTLLDEVRRLNNLPGRWVTEKQKRIAGNISNDLREYPDDETCILECKQKNGDPFFINLNEELIRKNVSSNQNPWASYGLVYYYKQPQQGEIFFREEITYCDKPGILDSIFDVVSQEMDVIKKIRCPACQNRVYNGYHFKKAIQLSHRPVLIQCPNCDVVI</sequence>
<protein>
    <submittedName>
        <fullName evidence="1">Uncharacterized protein</fullName>
    </submittedName>
</protein>
<organism evidence="1 2">
    <name type="scientific">Paenibacillus campinasensis</name>
    <dbReference type="NCBI Taxonomy" id="66347"/>
    <lineage>
        <taxon>Bacteria</taxon>
        <taxon>Bacillati</taxon>
        <taxon>Bacillota</taxon>
        <taxon>Bacilli</taxon>
        <taxon>Bacillales</taxon>
        <taxon>Paenibacillaceae</taxon>
        <taxon>Paenibacillus</taxon>
    </lineage>
</organism>
<dbReference type="AlphaFoldDB" id="A0A268EI84"/>
<accession>A0A268EI84</accession>
<evidence type="ECO:0000313" key="1">
    <source>
        <dbReference type="EMBL" id="PAD72840.1"/>
    </source>
</evidence>